<evidence type="ECO:0000256" key="1">
    <source>
        <dbReference type="SAM" id="MobiDB-lite"/>
    </source>
</evidence>
<accession>A0AAD1R331</accession>
<name>A0AAD1R331_PELCU</name>
<dbReference type="Pfam" id="PF12494">
    <property type="entry name" value="DUF3695"/>
    <property type="match status" value="1"/>
</dbReference>
<gene>
    <name evidence="2" type="ORF">PECUL_23A041658</name>
</gene>
<keyword evidence="3" id="KW-1185">Reference proteome</keyword>
<dbReference type="InterPro" id="IPR022179">
    <property type="entry name" value="CFAP276"/>
</dbReference>
<sequence>MPTTRDPFPYPRFENEDTFQGREIPKATYKKPSYIAQQEDPWNRLNATPTLSSARRSYYYNDPEAPSNSLDYSLKSLYDHHNELLKDRNKTLFQVETFTDDHRRILKNRVKTSPPNQAEKSSIRQWVSPEKVNIYSLDGAIVSHHTAATNRGYSRKHDGGYYSI</sequence>
<organism evidence="2 3">
    <name type="scientific">Pelobates cultripes</name>
    <name type="common">Western spadefoot toad</name>
    <dbReference type="NCBI Taxonomy" id="61616"/>
    <lineage>
        <taxon>Eukaryota</taxon>
        <taxon>Metazoa</taxon>
        <taxon>Chordata</taxon>
        <taxon>Craniata</taxon>
        <taxon>Vertebrata</taxon>
        <taxon>Euteleostomi</taxon>
        <taxon>Amphibia</taxon>
        <taxon>Batrachia</taxon>
        <taxon>Anura</taxon>
        <taxon>Pelobatoidea</taxon>
        <taxon>Pelobatidae</taxon>
        <taxon>Pelobates</taxon>
    </lineage>
</organism>
<dbReference type="Proteomes" id="UP001295444">
    <property type="component" value="Chromosome 01"/>
</dbReference>
<dbReference type="EMBL" id="OW240912">
    <property type="protein sequence ID" value="CAH2221514.1"/>
    <property type="molecule type" value="Genomic_DNA"/>
</dbReference>
<evidence type="ECO:0000313" key="2">
    <source>
        <dbReference type="EMBL" id="CAH2221514.1"/>
    </source>
</evidence>
<proteinExistence type="predicted"/>
<feature type="region of interest" description="Disordered" evidence="1">
    <location>
        <begin position="1"/>
        <end position="32"/>
    </location>
</feature>
<evidence type="ECO:0000313" key="3">
    <source>
        <dbReference type="Proteomes" id="UP001295444"/>
    </source>
</evidence>
<dbReference type="AlphaFoldDB" id="A0AAD1R331"/>
<protein>
    <submittedName>
        <fullName evidence="2">Uncharacterized protein</fullName>
    </submittedName>
</protein>
<feature type="compositionally biased region" description="Basic and acidic residues" evidence="1">
    <location>
        <begin position="13"/>
        <end position="25"/>
    </location>
</feature>
<reference evidence="2" key="1">
    <citation type="submission" date="2022-03" db="EMBL/GenBank/DDBJ databases">
        <authorList>
            <person name="Alioto T."/>
            <person name="Alioto T."/>
            <person name="Gomez Garrido J."/>
        </authorList>
    </citation>
    <scope>NUCLEOTIDE SEQUENCE</scope>
</reference>